<dbReference type="GO" id="GO:0071786">
    <property type="term" value="P:endoplasmic reticulum tubular network organization"/>
    <property type="evidence" value="ECO:0007669"/>
    <property type="project" value="TreeGrafter"/>
</dbReference>
<dbReference type="PANTHER" id="PTHR12703:SF4">
    <property type="entry name" value="TRANSMEMBRANE PROTEIN 33"/>
    <property type="match status" value="1"/>
</dbReference>
<dbReference type="STRING" id="4829.A0A163JVC7"/>
<evidence type="ECO:0000256" key="6">
    <source>
        <dbReference type="SAM" id="Phobius"/>
    </source>
</evidence>
<dbReference type="Proteomes" id="UP000078561">
    <property type="component" value="Unassembled WGS sequence"/>
</dbReference>
<evidence type="ECO:0000256" key="4">
    <source>
        <dbReference type="ARBA" id="ARBA00022989"/>
    </source>
</evidence>
<gene>
    <name evidence="7" type="primary">ABSGL_09447.1 scaffold 11253</name>
</gene>
<dbReference type="AlphaFoldDB" id="A0A163JVC7"/>
<dbReference type="GO" id="GO:0016020">
    <property type="term" value="C:membrane"/>
    <property type="evidence" value="ECO:0007669"/>
    <property type="project" value="UniProtKB-SubCell"/>
</dbReference>
<dbReference type="OrthoDB" id="5581259at2759"/>
<protein>
    <submittedName>
        <fullName evidence="7">Uncharacterized protein</fullName>
    </submittedName>
</protein>
<name>A0A163JVC7_ABSGL</name>
<keyword evidence="3 6" id="KW-0812">Transmembrane</keyword>
<keyword evidence="8" id="KW-1185">Reference proteome</keyword>
<evidence type="ECO:0000256" key="1">
    <source>
        <dbReference type="ARBA" id="ARBA00004141"/>
    </source>
</evidence>
<feature type="transmembrane region" description="Helical" evidence="6">
    <location>
        <begin position="20"/>
        <end position="40"/>
    </location>
</feature>
<comment type="similarity">
    <text evidence="2">Belongs to the PER33/POM33 family.</text>
</comment>
<dbReference type="GO" id="GO:0061024">
    <property type="term" value="P:membrane organization"/>
    <property type="evidence" value="ECO:0007669"/>
    <property type="project" value="TreeGrafter"/>
</dbReference>
<evidence type="ECO:0000256" key="3">
    <source>
        <dbReference type="ARBA" id="ARBA00022692"/>
    </source>
</evidence>
<evidence type="ECO:0000256" key="2">
    <source>
        <dbReference type="ARBA" id="ARBA00007322"/>
    </source>
</evidence>
<evidence type="ECO:0000256" key="5">
    <source>
        <dbReference type="ARBA" id="ARBA00023136"/>
    </source>
</evidence>
<dbReference type="GO" id="GO:0005783">
    <property type="term" value="C:endoplasmic reticulum"/>
    <property type="evidence" value="ECO:0007669"/>
    <property type="project" value="TreeGrafter"/>
</dbReference>
<keyword evidence="4 6" id="KW-1133">Transmembrane helix</keyword>
<organism evidence="7">
    <name type="scientific">Absidia glauca</name>
    <name type="common">Pin mould</name>
    <dbReference type="NCBI Taxonomy" id="4829"/>
    <lineage>
        <taxon>Eukaryota</taxon>
        <taxon>Fungi</taxon>
        <taxon>Fungi incertae sedis</taxon>
        <taxon>Mucoromycota</taxon>
        <taxon>Mucoromycotina</taxon>
        <taxon>Mucoromycetes</taxon>
        <taxon>Mucorales</taxon>
        <taxon>Cunninghamellaceae</taxon>
        <taxon>Absidia</taxon>
    </lineage>
</organism>
<dbReference type="InterPro" id="IPR005344">
    <property type="entry name" value="TMEM33/Pom33"/>
</dbReference>
<reference evidence="7" key="1">
    <citation type="submission" date="2016-04" db="EMBL/GenBank/DDBJ databases">
        <authorList>
            <person name="Evans L.H."/>
            <person name="Alamgir A."/>
            <person name="Owens N."/>
            <person name="Weber N.D."/>
            <person name="Virtaneva K."/>
            <person name="Barbian K."/>
            <person name="Babar A."/>
            <person name="Rosenke K."/>
        </authorList>
    </citation>
    <scope>NUCLEOTIDE SEQUENCE [LARGE SCALE GENOMIC DNA]</scope>
    <source>
        <strain evidence="7">CBS 101.48</strain>
    </source>
</reference>
<feature type="transmembrane region" description="Helical" evidence="6">
    <location>
        <begin position="137"/>
        <end position="154"/>
    </location>
</feature>
<dbReference type="InterPro" id="IPR051645">
    <property type="entry name" value="PER33/POM33_regulator"/>
</dbReference>
<dbReference type="PANTHER" id="PTHR12703">
    <property type="entry name" value="TRANSMEMBRANE PROTEIN 33"/>
    <property type="match status" value="1"/>
</dbReference>
<evidence type="ECO:0000313" key="8">
    <source>
        <dbReference type="Proteomes" id="UP000078561"/>
    </source>
</evidence>
<evidence type="ECO:0000313" key="7">
    <source>
        <dbReference type="EMBL" id="SAM03605.1"/>
    </source>
</evidence>
<dbReference type="EMBL" id="LT554210">
    <property type="protein sequence ID" value="SAM03605.1"/>
    <property type="molecule type" value="Genomic_DNA"/>
</dbReference>
<accession>A0A163JVC7</accession>
<sequence length="305" mass="34583">MPSPNQSLVERVSLLAQSLQFPWFVGHVLTLLGSFFYILSFFSNAKAYKIAYLGALVSYGVVIYKTHGFPKFNAAYAQRLVTDENVQYFFLAAYNFFSDPVEVTLIPFGKCWIGLAKETEERTLYRVHNNAISLTDFLFYCVVTFSVFHTLGYVRTNIIPTVFPSPPPPRQSSGSSSTSAPVTWQAKTQQTIKTWTDKNYSIAMKFVAKTEVTIIMPRLILGLLRLRIVPVVLFAQFLRFRYHLSTYTRQAFTDLRVTMDRALLPPTASAHIPPVVGRLYTTAKDMIFNFGESVVQRQPAPGQQQ</sequence>
<keyword evidence="5 6" id="KW-0472">Membrane</keyword>
<dbReference type="OMA" id="NVQYLIM"/>
<comment type="subcellular location">
    <subcellularLocation>
        <location evidence="1">Membrane</location>
        <topology evidence="1">Multi-pass membrane protein</topology>
    </subcellularLocation>
</comment>
<dbReference type="InParanoid" id="A0A163JVC7"/>
<dbReference type="Pfam" id="PF03661">
    <property type="entry name" value="TMEM33_Pom33"/>
    <property type="match status" value="2"/>
</dbReference>
<proteinExistence type="inferred from homology"/>